<reference evidence="1 2" key="1">
    <citation type="submission" date="2014-10" db="EMBL/GenBank/DDBJ databases">
        <title>Genome sequence of Micropolyspora internatus JCM3315.</title>
        <authorList>
            <person name="Shin S.-K."/>
            <person name="Yi H."/>
        </authorList>
    </citation>
    <scope>NUCLEOTIDE SEQUENCE [LARGE SCALE GENOMIC DNA]</scope>
    <source>
        <strain evidence="1 2">JCM 3315</strain>
    </source>
</reference>
<gene>
    <name evidence="1" type="ORF">MINT15_19250</name>
</gene>
<proteinExistence type="predicted"/>
<evidence type="ECO:0000313" key="1">
    <source>
        <dbReference type="EMBL" id="KHF45043.1"/>
    </source>
</evidence>
<accession>A0A837DB31</accession>
<dbReference type="EMBL" id="JRZE01000003">
    <property type="protein sequence ID" value="KHF45043.1"/>
    <property type="molecule type" value="Genomic_DNA"/>
</dbReference>
<organism evidence="1 2">
    <name type="scientific">Saccharomonospora viridis</name>
    <dbReference type="NCBI Taxonomy" id="1852"/>
    <lineage>
        <taxon>Bacteria</taxon>
        <taxon>Bacillati</taxon>
        <taxon>Actinomycetota</taxon>
        <taxon>Actinomycetes</taxon>
        <taxon>Pseudonocardiales</taxon>
        <taxon>Pseudonocardiaceae</taxon>
        <taxon>Saccharomonospora</taxon>
    </lineage>
</organism>
<dbReference type="AlphaFoldDB" id="A0A837DB31"/>
<dbReference type="Proteomes" id="UP000030848">
    <property type="component" value="Unassembled WGS sequence"/>
</dbReference>
<name>A0A837DB31_9PSEU</name>
<comment type="caution">
    <text evidence="1">The sequence shown here is derived from an EMBL/GenBank/DDBJ whole genome shotgun (WGS) entry which is preliminary data.</text>
</comment>
<evidence type="ECO:0000313" key="2">
    <source>
        <dbReference type="Proteomes" id="UP000030848"/>
    </source>
</evidence>
<protein>
    <submittedName>
        <fullName evidence="1">Uncharacterized protein</fullName>
    </submittedName>
</protein>
<sequence length="81" mass="8984">MSSVPRTGLDVSHGFPGYLALCGFFVNRVRRPLPLRRLVRHHGRRASDRQSFPVRALGGRGGDRTNRPVASTAYPLLIAFV</sequence>